<dbReference type="STRING" id="58114.SAMN05216270_12918"/>
<evidence type="ECO:0000259" key="2">
    <source>
        <dbReference type="Pfam" id="PF18062"/>
    </source>
</evidence>
<keyword evidence="3" id="KW-0540">Nuclease</keyword>
<reference evidence="4" key="1">
    <citation type="submission" date="2016-10" db="EMBL/GenBank/DDBJ databases">
        <authorList>
            <person name="Varghese N."/>
            <person name="Submissions S."/>
        </authorList>
    </citation>
    <scope>NUCLEOTIDE SEQUENCE [LARGE SCALE GENOMIC DNA]</scope>
    <source>
        <strain evidence="4">CGMCC 4.3516</strain>
    </source>
</reference>
<dbReference type="InterPro" id="IPR011856">
    <property type="entry name" value="tRNA_endonuc-like_dom_sf"/>
</dbReference>
<dbReference type="OrthoDB" id="3010308at2"/>
<gene>
    <name evidence="3" type="ORF">SAMN05216270_12918</name>
</gene>
<dbReference type="AlphaFoldDB" id="A0A1G7DVJ7"/>
<evidence type="ECO:0000259" key="1">
    <source>
        <dbReference type="Pfam" id="PF04471"/>
    </source>
</evidence>
<evidence type="ECO:0000313" key="3">
    <source>
        <dbReference type="EMBL" id="SDE55488.1"/>
    </source>
</evidence>
<protein>
    <submittedName>
        <fullName evidence="3">Restriction endonuclease</fullName>
    </submittedName>
</protein>
<feature type="domain" description="Restriction endonuclease type IV Mrr" evidence="1">
    <location>
        <begin position="275"/>
        <end position="395"/>
    </location>
</feature>
<proteinExistence type="predicted"/>
<dbReference type="Gene3D" id="3.40.1350.10">
    <property type="match status" value="1"/>
</dbReference>
<dbReference type="Proteomes" id="UP000198949">
    <property type="component" value="Unassembled WGS sequence"/>
</dbReference>
<organism evidence="3 4">
    <name type="scientific">Glycomyces harbinensis</name>
    <dbReference type="NCBI Taxonomy" id="58114"/>
    <lineage>
        <taxon>Bacteria</taxon>
        <taxon>Bacillati</taxon>
        <taxon>Actinomycetota</taxon>
        <taxon>Actinomycetes</taxon>
        <taxon>Glycomycetales</taxon>
        <taxon>Glycomycetaceae</taxon>
        <taxon>Glycomyces</taxon>
    </lineage>
</organism>
<name>A0A1G7DVJ7_9ACTN</name>
<dbReference type="GO" id="GO:0003677">
    <property type="term" value="F:DNA binding"/>
    <property type="evidence" value="ECO:0007669"/>
    <property type="project" value="InterPro"/>
</dbReference>
<dbReference type="RefSeq" id="WP_091040693.1">
    <property type="nucleotide sequence ID" value="NZ_FNAD01000029.1"/>
</dbReference>
<dbReference type="EMBL" id="FNAD01000029">
    <property type="protein sequence ID" value="SDE55488.1"/>
    <property type="molecule type" value="Genomic_DNA"/>
</dbReference>
<keyword evidence="4" id="KW-1185">Reference proteome</keyword>
<evidence type="ECO:0000313" key="4">
    <source>
        <dbReference type="Proteomes" id="UP000198949"/>
    </source>
</evidence>
<dbReference type="GO" id="GO:0004519">
    <property type="term" value="F:endonuclease activity"/>
    <property type="evidence" value="ECO:0007669"/>
    <property type="project" value="UniProtKB-KW"/>
</dbReference>
<dbReference type="GO" id="GO:0009307">
    <property type="term" value="P:DNA restriction-modification system"/>
    <property type="evidence" value="ECO:0007669"/>
    <property type="project" value="InterPro"/>
</dbReference>
<keyword evidence="3" id="KW-0255">Endonuclease</keyword>
<dbReference type="InterPro" id="IPR041409">
    <property type="entry name" value="RE_AspBHI_N"/>
</dbReference>
<dbReference type="Pfam" id="PF04471">
    <property type="entry name" value="Mrr_cat"/>
    <property type="match status" value="1"/>
</dbReference>
<dbReference type="Pfam" id="PF18062">
    <property type="entry name" value="RE_AspBHI_N"/>
    <property type="match status" value="1"/>
</dbReference>
<keyword evidence="3" id="KW-0378">Hydrolase</keyword>
<feature type="domain" description="Restriction endonuclease AspBHI N-terminal" evidence="2">
    <location>
        <begin position="75"/>
        <end position="229"/>
    </location>
</feature>
<dbReference type="InterPro" id="IPR007560">
    <property type="entry name" value="Restrct_endonuc_IV_Mrr"/>
</dbReference>
<sequence>MSGKLQVGQVYRYAGGKDPKPPLLDGFPNFHHVTHTPGQKRALLEAGINGMAKVMTSDGPRRPAIFIRSSPWKAGTEQTPWHDVFDLDNGHVRYFGDHKAGLNIPPGTTTGNAALLDAFTDHQGHTPEERAAAIPLLLFRAVSQNGKPKGHVEFCGVGIVERAERLMQWGGGEHTPFVNYAYDVALIDLTSENDTVDWEWIEARRESTVSHDQALNLAPRAWREWVKHGSTALPRLRRRIARAQVTKVRDQRPAPGSREETDLEMVYKYFDGRKHDFEALAATVAARLLRGAGNRYVDGWLTRRSGDGGADFVGRLDLGGGNGLAGTSLVVLGQAKCIKPSTLITAEQIARVVARLRRGWVGVYVTTGAYSEPAQAEIVEDQYPISLVNGMKLVEELRSMARDDHGGSLTACIEHILDGRSTVITNRRPEEILLQ</sequence>
<dbReference type="Gene3D" id="2.30.280.20">
    <property type="match status" value="1"/>
</dbReference>
<accession>A0A1G7DVJ7</accession>